<organism evidence="1">
    <name type="scientific">viral metagenome</name>
    <dbReference type="NCBI Taxonomy" id="1070528"/>
    <lineage>
        <taxon>unclassified sequences</taxon>
        <taxon>metagenomes</taxon>
        <taxon>organismal metagenomes</taxon>
    </lineage>
</organism>
<protein>
    <submittedName>
        <fullName evidence="1">Uncharacterized protein</fullName>
    </submittedName>
</protein>
<sequence length="251" mass="29789">MHVIIVNQYNLDKYDKSGLVDKIIIDPKQLHDVAKLQTGCYSIMKFRIAIKTSRKSCFILSDSYDLYNYRTIEKFNFKITRPYIHGLCVNKRIDTINYLKNTNNIPTYLDYNTIMDAALIGDINILEWWGNMIKPPGYTDSMLDLASRHCNINVLDAWKNSNYPLKYSEMTLDYAANYVVAEWWFNSGLPLKYTEKVFINACRSGLIHYLDFWENSGVPFIYPEKLLKYIVENNVREWWNRHRKKLLRHQN</sequence>
<accession>A0A6C0EA06</accession>
<dbReference type="EMBL" id="MN739755">
    <property type="protein sequence ID" value="QHT25089.1"/>
    <property type="molecule type" value="Genomic_DNA"/>
</dbReference>
<dbReference type="AlphaFoldDB" id="A0A6C0EA06"/>
<evidence type="ECO:0000313" key="1">
    <source>
        <dbReference type="EMBL" id="QHT25089.1"/>
    </source>
</evidence>
<proteinExistence type="predicted"/>
<reference evidence="1" key="1">
    <citation type="journal article" date="2020" name="Nature">
        <title>Giant virus diversity and host interactions through global metagenomics.</title>
        <authorList>
            <person name="Schulz F."/>
            <person name="Roux S."/>
            <person name="Paez-Espino D."/>
            <person name="Jungbluth S."/>
            <person name="Walsh D.A."/>
            <person name="Denef V.J."/>
            <person name="McMahon K.D."/>
            <person name="Konstantinidis K.T."/>
            <person name="Eloe-Fadrosh E.A."/>
            <person name="Kyrpides N.C."/>
            <person name="Woyke T."/>
        </authorList>
    </citation>
    <scope>NUCLEOTIDE SEQUENCE</scope>
    <source>
        <strain evidence="1">GVMAG-M-3300023179-150</strain>
    </source>
</reference>
<name>A0A6C0EA06_9ZZZZ</name>
<dbReference type="SUPFAM" id="SSF140860">
    <property type="entry name" value="Pseudo ankyrin repeat-like"/>
    <property type="match status" value="1"/>
</dbReference>